<name>A0A8S0W377_CYCAE</name>
<evidence type="ECO:0000313" key="2">
    <source>
        <dbReference type="Proteomes" id="UP000467700"/>
    </source>
</evidence>
<sequence length="402" mass="45812">MFPIWLYSEYIEPLGCILRLHVGDNDTVSYLTDTILYEKFKPKFTSDNLYTEHLQIFHLESGLPVEPEKTLKERKRQVEGQLVPAKLTSEKVLDDRPVPDEDIAPVELLYDGFGLFTDIFNGKDNIPGLSEVDRAGVRAAVDDFAAKMCLAYEKEDDCRDEGPPLTAFSQRAQASRFLLHKRLPHRRMATISANMAWLQRLSSAKTSLWETLYPKLSSMENALSRSDHRWYEASGMFYVLNLILRANQGIALRSMLSLLLVISVDLCLSLPPYRVLKLLLAARIARPSTLPSLLLLSYKLVDIDKFLASSPPKIPPNAHRYPAISRLREYPTGSDGYLSFQILQFYPDRQSYPQFYIAETSDKRRILVKFVKCYSLDLHALCARHGHAPEILAFEALVVGRL</sequence>
<dbReference type="AlphaFoldDB" id="A0A8S0W377"/>
<dbReference type="OrthoDB" id="3261131at2759"/>
<protein>
    <submittedName>
        <fullName evidence="1">Uncharacterized protein</fullName>
    </submittedName>
</protein>
<evidence type="ECO:0000313" key="1">
    <source>
        <dbReference type="EMBL" id="CAA7260634.1"/>
    </source>
</evidence>
<gene>
    <name evidence="1" type="ORF">AAE3_LOCUS3041</name>
</gene>
<proteinExistence type="predicted"/>
<organism evidence="1 2">
    <name type="scientific">Cyclocybe aegerita</name>
    <name type="common">Black poplar mushroom</name>
    <name type="synonym">Agrocybe aegerita</name>
    <dbReference type="NCBI Taxonomy" id="1973307"/>
    <lineage>
        <taxon>Eukaryota</taxon>
        <taxon>Fungi</taxon>
        <taxon>Dikarya</taxon>
        <taxon>Basidiomycota</taxon>
        <taxon>Agaricomycotina</taxon>
        <taxon>Agaricomycetes</taxon>
        <taxon>Agaricomycetidae</taxon>
        <taxon>Agaricales</taxon>
        <taxon>Agaricineae</taxon>
        <taxon>Bolbitiaceae</taxon>
        <taxon>Cyclocybe</taxon>
    </lineage>
</organism>
<accession>A0A8S0W377</accession>
<comment type="caution">
    <text evidence="1">The sequence shown here is derived from an EMBL/GenBank/DDBJ whole genome shotgun (WGS) entry which is preliminary data.</text>
</comment>
<dbReference type="EMBL" id="CACVBS010000030">
    <property type="protein sequence ID" value="CAA7260634.1"/>
    <property type="molecule type" value="Genomic_DNA"/>
</dbReference>
<dbReference type="Proteomes" id="UP000467700">
    <property type="component" value="Unassembled WGS sequence"/>
</dbReference>
<reference evidence="1 2" key="1">
    <citation type="submission" date="2020-01" db="EMBL/GenBank/DDBJ databases">
        <authorList>
            <person name="Gupta K D."/>
        </authorList>
    </citation>
    <scope>NUCLEOTIDE SEQUENCE [LARGE SCALE GENOMIC DNA]</scope>
</reference>
<keyword evidence="2" id="KW-1185">Reference proteome</keyword>